<evidence type="ECO:0000313" key="2">
    <source>
        <dbReference type="EMBL" id="MDA3731119.1"/>
    </source>
</evidence>
<dbReference type="PIRSF" id="PIRSF027386">
    <property type="entry name" value="UCP027386_ABC_sbc_TM0202"/>
    <property type="match status" value="1"/>
</dbReference>
<name>A0AA42J092_9FIRM</name>
<dbReference type="Pfam" id="PF12974">
    <property type="entry name" value="Phosphonate-bd"/>
    <property type="match status" value="1"/>
</dbReference>
<reference evidence="2" key="1">
    <citation type="journal article" date="2023" name="Int. J. Syst. Evol. Microbiol.">
        <title>&lt;i&gt;Holtiella tumoricola&lt;/i&gt; gen. nov. sp. nov., isolated from a human clinical sample.</title>
        <authorList>
            <person name="Allen-Vercoe E."/>
            <person name="Daigneault M.C."/>
            <person name="Vancuren S.J."/>
            <person name="Cochrane K."/>
            <person name="O'Neal L.L."/>
            <person name="Sankaranarayanan K."/>
            <person name="Lawson P.A."/>
        </authorList>
    </citation>
    <scope>NUCLEOTIDE SEQUENCE</scope>
    <source>
        <strain evidence="2">CC70A</strain>
    </source>
</reference>
<feature type="chain" id="PRO_5041454482" evidence="1">
    <location>
        <begin position="22"/>
        <end position="323"/>
    </location>
</feature>
<dbReference type="PANTHER" id="PTHR30024">
    <property type="entry name" value="ALIPHATIC SULFONATES-BINDING PROTEIN-RELATED"/>
    <property type="match status" value="1"/>
</dbReference>
<comment type="caution">
    <text evidence="2">The sequence shown here is derived from an EMBL/GenBank/DDBJ whole genome shotgun (WGS) entry which is preliminary data.</text>
</comment>
<gene>
    <name evidence="2" type="ORF">PBV87_06410</name>
</gene>
<dbReference type="PANTHER" id="PTHR30024:SF46">
    <property type="entry name" value="ABC TRANSPORTER, SUBSTRATE-BINDING LIPOPROTEIN"/>
    <property type="match status" value="1"/>
</dbReference>
<evidence type="ECO:0000256" key="1">
    <source>
        <dbReference type="SAM" id="SignalP"/>
    </source>
</evidence>
<proteinExistence type="predicted"/>
<organism evidence="2 3">
    <name type="scientific">Holtiella tumoricola</name>
    <dbReference type="NCBI Taxonomy" id="3018743"/>
    <lineage>
        <taxon>Bacteria</taxon>
        <taxon>Bacillati</taxon>
        <taxon>Bacillota</taxon>
        <taxon>Clostridia</taxon>
        <taxon>Lachnospirales</taxon>
        <taxon>Cellulosilyticaceae</taxon>
        <taxon>Holtiella</taxon>
    </lineage>
</organism>
<keyword evidence="1" id="KW-0732">Signal</keyword>
<feature type="signal peptide" evidence="1">
    <location>
        <begin position="1"/>
        <end position="21"/>
    </location>
</feature>
<sequence>MKGYLRKIIALSCVLSLVAIGGCTKQASTKPVTVAALSGPTGIGMIKLMSDQDNISKNYDISLYQSPDEIVGKVVSGEVDIACVPSNMGAVLYNKTDGRVKLLGVNTLGVLYIVENGDSIKSVEDLKGKTILSSGKDSTPEFVLNQVLRANDIDPIEDITVEFMGNHADIASKLVAEEGSIALLPQPFVTTVLAKNENIKVALDINQMWQATEQVDLPMGIIIGSKSFVEEQPKQLKAFLKSYEESVEFVTNNLEEAAKLAVAYAIIPDAEIAKKAIPACNIVYRNGVDSKDMLSKFYEILAEANPKSIGGKLPDENFYTIPN</sequence>
<accession>A0AA42J092</accession>
<keyword evidence="3" id="KW-1185">Reference proteome</keyword>
<dbReference type="Gene3D" id="3.40.190.10">
    <property type="entry name" value="Periplasmic binding protein-like II"/>
    <property type="match status" value="2"/>
</dbReference>
<dbReference type="Proteomes" id="UP001169242">
    <property type="component" value="Unassembled WGS sequence"/>
</dbReference>
<dbReference type="RefSeq" id="WP_271011562.1">
    <property type="nucleotide sequence ID" value="NZ_JAQIFT010000028.1"/>
</dbReference>
<dbReference type="EMBL" id="JAQIFT010000028">
    <property type="protein sequence ID" value="MDA3731119.1"/>
    <property type="molecule type" value="Genomic_DNA"/>
</dbReference>
<protein>
    <submittedName>
        <fullName evidence="2">PhnD/SsuA/transferrin family substrate-binding protein</fullName>
    </submittedName>
</protein>
<dbReference type="PROSITE" id="PS51257">
    <property type="entry name" value="PROKAR_LIPOPROTEIN"/>
    <property type="match status" value="1"/>
</dbReference>
<dbReference type="AlphaFoldDB" id="A0AA42J092"/>
<dbReference type="SUPFAM" id="SSF53850">
    <property type="entry name" value="Periplasmic binding protein-like II"/>
    <property type="match status" value="1"/>
</dbReference>
<evidence type="ECO:0000313" key="3">
    <source>
        <dbReference type="Proteomes" id="UP001169242"/>
    </source>
</evidence>
<dbReference type="InterPro" id="IPR027024">
    <property type="entry name" value="UCP027386_ABC_sbc_TM0202"/>
</dbReference>